<evidence type="ECO:0000256" key="4">
    <source>
        <dbReference type="ARBA" id="ARBA00004496"/>
    </source>
</evidence>
<dbReference type="EMBL" id="CP001720">
    <property type="protein sequence ID" value="ACV61688.1"/>
    <property type="molecule type" value="Genomic_DNA"/>
</dbReference>
<dbReference type="GO" id="GO:0008652">
    <property type="term" value="P:amino acid biosynthetic process"/>
    <property type="evidence" value="ECO:0007669"/>
    <property type="project" value="UniProtKB-KW"/>
</dbReference>
<dbReference type="GO" id="GO:0000166">
    <property type="term" value="F:nucleotide binding"/>
    <property type="evidence" value="ECO:0007669"/>
    <property type="project" value="UniProtKB-KW"/>
</dbReference>
<dbReference type="GO" id="GO:0046872">
    <property type="term" value="F:metal ion binding"/>
    <property type="evidence" value="ECO:0007669"/>
    <property type="project" value="UniProtKB-KW"/>
</dbReference>
<dbReference type="Pfam" id="PF01761">
    <property type="entry name" value="DHQ_synthase"/>
    <property type="match status" value="1"/>
</dbReference>
<keyword evidence="15 18" id="KW-0057">Aromatic amino acid biosynthesis</keyword>
<evidence type="ECO:0000256" key="11">
    <source>
        <dbReference type="ARBA" id="ARBA00022723"/>
    </source>
</evidence>
<keyword evidence="13 18" id="KW-0862">Zinc</keyword>
<dbReference type="eggNOG" id="COG0337">
    <property type="taxonomic scope" value="Bacteria"/>
</dbReference>
<dbReference type="Pfam" id="PF24621">
    <property type="entry name" value="DHQS_C"/>
    <property type="match status" value="1"/>
</dbReference>
<dbReference type="InterPro" id="IPR030960">
    <property type="entry name" value="DHQS/DOIS_N"/>
</dbReference>
<feature type="domain" description="3-dehydroquinate synthase C-terminal" evidence="20">
    <location>
        <begin position="187"/>
        <end position="330"/>
    </location>
</feature>
<keyword evidence="12 18" id="KW-0547">Nucleotide-binding</keyword>
<dbReference type="InterPro" id="IPR056179">
    <property type="entry name" value="DHQS_C"/>
</dbReference>
<keyword evidence="16 18" id="KW-0456">Lyase</keyword>
<comment type="similarity">
    <text evidence="6 18">Belongs to the sugar phosphate cyclases superfamily. Dehydroquinate synthase family.</text>
</comment>
<comment type="catalytic activity">
    <reaction evidence="1 18">
        <text>7-phospho-2-dehydro-3-deoxy-D-arabino-heptonate = 3-dehydroquinate + phosphate</text>
        <dbReference type="Rhea" id="RHEA:21968"/>
        <dbReference type="ChEBI" id="CHEBI:32364"/>
        <dbReference type="ChEBI" id="CHEBI:43474"/>
        <dbReference type="ChEBI" id="CHEBI:58394"/>
        <dbReference type="EC" id="4.2.3.4"/>
    </reaction>
</comment>
<dbReference type="NCBIfam" id="TIGR01357">
    <property type="entry name" value="aroB"/>
    <property type="match status" value="1"/>
</dbReference>
<dbReference type="EC" id="4.2.3.4" evidence="7 18"/>
<dbReference type="InterPro" id="IPR016037">
    <property type="entry name" value="DHQ_synth_AroB"/>
</dbReference>
<dbReference type="InterPro" id="IPR030963">
    <property type="entry name" value="DHQ_synth_fam"/>
</dbReference>
<dbReference type="InterPro" id="IPR050071">
    <property type="entry name" value="Dehydroquinate_synthase"/>
</dbReference>
<dbReference type="PIRSF" id="PIRSF001455">
    <property type="entry name" value="DHQ_synth"/>
    <property type="match status" value="1"/>
</dbReference>
<reference evidence="21 22" key="1">
    <citation type="journal article" date="2009" name="Stand. Genomic Sci.">
        <title>Complete genome sequence of Desulfotomaculum acetoxidans type strain (5575).</title>
        <authorList>
            <person name="Spring S."/>
            <person name="Lapidus A."/>
            <person name="Schroder M."/>
            <person name="Gleim D."/>
            <person name="Sims D."/>
            <person name="Meincke L."/>
            <person name="Glavina Del Rio T."/>
            <person name="Tice H."/>
            <person name="Copeland A."/>
            <person name="Cheng J.F."/>
            <person name="Lucas S."/>
            <person name="Chen F."/>
            <person name="Nolan M."/>
            <person name="Bruce D."/>
            <person name="Goodwin L."/>
            <person name="Pitluck S."/>
            <person name="Ivanova N."/>
            <person name="Mavromatis K."/>
            <person name="Mikhailova N."/>
            <person name="Pati A."/>
            <person name="Chen A."/>
            <person name="Palaniappan K."/>
            <person name="Land M."/>
            <person name="Hauser L."/>
            <person name="Chang Y.J."/>
            <person name="Jeffries C.D."/>
            <person name="Chain P."/>
            <person name="Saunders E."/>
            <person name="Brettin T."/>
            <person name="Detter J.C."/>
            <person name="Goker M."/>
            <person name="Bristow J."/>
            <person name="Eisen J.A."/>
            <person name="Markowitz V."/>
            <person name="Hugenholtz P."/>
            <person name="Kyrpides N.C."/>
            <person name="Klenk H.P."/>
            <person name="Han C."/>
        </authorList>
    </citation>
    <scope>NUCLEOTIDE SEQUENCE [LARGE SCALE GENOMIC DNA]</scope>
    <source>
        <strain evidence="22">ATCC 49208 / DSM 771 / VKM B-1644</strain>
    </source>
</reference>
<dbReference type="PANTHER" id="PTHR43622:SF7">
    <property type="entry name" value="3-DEHYDROQUINATE SYNTHASE, CHLOROPLASTIC"/>
    <property type="match status" value="1"/>
</dbReference>
<comment type="subcellular location">
    <subcellularLocation>
        <location evidence="4 18">Cytoplasm</location>
    </subcellularLocation>
</comment>
<evidence type="ECO:0000256" key="3">
    <source>
        <dbReference type="ARBA" id="ARBA00001947"/>
    </source>
</evidence>
<dbReference type="GO" id="GO:0009423">
    <property type="term" value="P:chorismate biosynthetic process"/>
    <property type="evidence" value="ECO:0007669"/>
    <property type="project" value="UniProtKB-UniRule"/>
</dbReference>
<evidence type="ECO:0000256" key="13">
    <source>
        <dbReference type="ARBA" id="ARBA00022833"/>
    </source>
</evidence>
<evidence type="ECO:0000256" key="6">
    <source>
        <dbReference type="ARBA" id="ARBA00005412"/>
    </source>
</evidence>
<sequence>MNKQPLRKVRVNLEEHGYDILIGEKWLEQLAIYLNFISNSSKLMLISDRNVYALAGEKVLHILREAGFQVHSAVLPGGEGCKNLTVMSWLYEQMLGFGLDRKSTVLALGGGIVGDVAGFAAATYMRGIGYIQIPTTLLALVDSSVGGKTGVNLPQGKNLVGAFYQPGLVFADLNFINSLPEKEYLTGLAEVIKYGIIWDKELFNYLEENRNKVISRDRSCLTGIVARCCEIKAEIVGQDEKESGLRALLNLGHTFGHAFEALTGYKGFTHGEAVAVGMIYAARLAVVRGLISRSQSDRIASLIENYGLPVSYGDLSAGDIIDSMYRDKKTVAGKIKFIVPTGIGVSEVVSDVAEEQLLQILKL</sequence>
<feature type="domain" description="3-dehydroquinate synthase N-terminal" evidence="19">
    <location>
        <begin position="74"/>
        <end position="184"/>
    </location>
</feature>
<feature type="binding site" evidence="18">
    <location>
        <position position="253"/>
    </location>
    <ligand>
        <name>Zn(2+)</name>
        <dbReference type="ChEBI" id="CHEBI:29105"/>
    </ligand>
</feature>
<comment type="cofactor">
    <cofactor evidence="18">
        <name>Co(2+)</name>
        <dbReference type="ChEBI" id="CHEBI:48828"/>
    </cofactor>
    <cofactor evidence="18">
        <name>Zn(2+)</name>
        <dbReference type="ChEBI" id="CHEBI:29105"/>
    </cofactor>
    <text evidence="18">Binds 1 divalent metal cation per subunit. Can use either Co(2+) or Zn(2+).</text>
</comment>
<dbReference type="OrthoDB" id="9806583at2"/>
<dbReference type="Proteomes" id="UP000002217">
    <property type="component" value="Chromosome"/>
</dbReference>
<evidence type="ECO:0000256" key="9">
    <source>
        <dbReference type="ARBA" id="ARBA00022490"/>
    </source>
</evidence>
<feature type="binding site" evidence="18">
    <location>
        <position position="270"/>
    </location>
    <ligand>
        <name>Zn(2+)</name>
        <dbReference type="ChEBI" id="CHEBI:29105"/>
    </ligand>
</feature>
<protein>
    <recommendedName>
        <fullName evidence="8 18">3-dehydroquinate synthase</fullName>
        <shortName evidence="18">DHQS</shortName>
        <ecNumber evidence="7 18">4.2.3.4</ecNumber>
    </recommendedName>
</protein>
<dbReference type="CDD" id="cd08195">
    <property type="entry name" value="DHQS"/>
    <property type="match status" value="1"/>
</dbReference>
<feature type="binding site" evidence="18">
    <location>
        <position position="190"/>
    </location>
    <ligand>
        <name>Zn(2+)</name>
        <dbReference type="ChEBI" id="CHEBI:29105"/>
    </ligand>
</feature>
<dbReference type="SUPFAM" id="SSF56796">
    <property type="entry name" value="Dehydroquinate synthase-like"/>
    <property type="match status" value="1"/>
</dbReference>
<keyword evidence="14 18" id="KW-0520">NAD</keyword>
<dbReference type="AlphaFoldDB" id="C8W224"/>
<evidence type="ECO:0000256" key="12">
    <source>
        <dbReference type="ARBA" id="ARBA00022741"/>
    </source>
</evidence>
<keyword evidence="9 18" id="KW-0963">Cytoplasm</keyword>
<name>C8W224_DESAS</name>
<evidence type="ECO:0000256" key="10">
    <source>
        <dbReference type="ARBA" id="ARBA00022605"/>
    </source>
</evidence>
<evidence type="ECO:0000256" key="2">
    <source>
        <dbReference type="ARBA" id="ARBA00001911"/>
    </source>
</evidence>
<keyword evidence="22" id="KW-1185">Reference proteome</keyword>
<organism evidence="21 22">
    <name type="scientific">Desulfofarcimen acetoxidans (strain ATCC 49208 / DSM 771 / KCTC 5769 / VKM B-1644 / 5575)</name>
    <name type="common">Desulfotomaculum acetoxidans</name>
    <dbReference type="NCBI Taxonomy" id="485916"/>
    <lineage>
        <taxon>Bacteria</taxon>
        <taxon>Bacillati</taxon>
        <taxon>Bacillota</taxon>
        <taxon>Clostridia</taxon>
        <taxon>Eubacteriales</taxon>
        <taxon>Peptococcaceae</taxon>
        <taxon>Desulfofarcimen</taxon>
    </lineage>
</organism>
<evidence type="ECO:0000256" key="14">
    <source>
        <dbReference type="ARBA" id="ARBA00023027"/>
    </source>
</evidence>
<dbReference type="GO" id="GO:0005737">
    <property type="term" value="C:cytoplasm"/>
    <property type="evidence" value="ECO:0007669"/>
    <property type="project" value="UniProtKB-SubCell"/>
</dbReference>
<proteinExistence type="inferred from homology"/>
<evidence type="ECO:0000259" key="20">
    <source>
        <dbReference type="Pfam" id="PF24621"/>
    </source>
</evidence>
<keyword evidence="17 18" id="KW-0170">Cobalt</keyword>
<dbReference type="Gene3D" id="1.20.1090.10">
    <property type="entry name" value="Dehydroquinate synthase-like - alpha domain"/>
    <property type="match status" value="1"/>
</dbReference>
<evidence type="ECO:0000256" key="17">
    <source>
        <dbReference type="ARBA" id="ARBA00023285"/>
    </source>
</evidence>
<dbReference type="HAMAP" id="MF_00110">
    <property type="entry name" value="DHQ_synthase"/>
    <property type="match status" value="1"/>
</dbReference>
<dbReference type="HOGENOM" id="CLU_001201_0_2_9"/>
<gene>
    <name evidence="18" type="primary">aroB</name>
    <name evidence="21" type="ordered locus">Dtox_0778</name>
</gene>
<comment type="caution">
    <text evidence="18">Lacks conserved residue(s) required for the propagation of feature annotation.</text>
</comment>
<dbReference type="PANTHER" id="PTHR43622">
    <property type="entry name" value="3-DEHYDROQUINATE SYNTHASE"/>
    <property type="match status" value="1"/>
</dbReference>
<evidence type="ECO:0000256" key="18">
    <source>
        <dbReference type="HAMAP-Rule" id="MF_00110"/>
    </source>
</evidence>
<evidence type="ECO:0000313" key="22">
    <source>
        <dbReference type="Proteomes" id="UP000002217"/>
    </source>
</evidence>
<feature type="binding site" evidence="18">
    <location>
        <begin position="135"/>
        <end position="136"/>
    </location>
    <ligand>
        <name>NAD(+)</name>
        <dbReference type="ChEBI" id="CHEBI:57540"/>
    </ligand>
</feature>
<dbReference type="STRING" id="485916.Dtox_0778"/>
<dbReference type="GO" id="GO:0009073">
    <property type="term" value="P:aromatic amino acid family biosynthetic process"/>
    <property type="evidence" value="ECO:0007669"/>
    <property type="project" value="UniProtKB-KW"/>
</dbReference>
<evidence type="ECO:0000259" key="19">
    <source>
        <dbReference type="Pfam" id="PF01761"/>
    </source>
</evidence>
<dbReference type="UniPathway" id="UPA00053">
    <property type="reaction ID" value="UER00085"/>
</dbReference>
<keyword evidence="10 18" id="KW-0028">Amino-acid biosynthesis</keyword>
<dbReference type="GO" id="GO:0003856">
    <property type="term" value="F:3-dehydroquinate synthase activity"/>
    <property type="evidence" value="ECO:0007669"/>
    <property type="project" value="UniProtKB-UniRule"/>
</dbReference>
<evidence type="ECO:0000256" key="7">
    <source>
        <dbReference type="ARBA" id="ARBA00013031"/>
    </source>
</evidence>
<dbReference type="KEGG" id="dae:Dtox_0778"/>
<dbReference type="FunFam" id="3.40.50.1970:FF:000007">
    <property type="entry name" value="Pentafunctional AROM polypeptide"/>
    <property type="match status" value="1"/>
</dbReference>
<evidence type="ECO:0000256" key="8">
    <source>
        <dbReference type="ARBA" id="ARBA00017684"/>
    </source>
</evidence>
<evidence type="ECO:0000256" key="16">
    <source>
        <dbReference type="ARBA" id="ARBA00023239"/>
    </source>
</evidence>
<comment type="pathway">
    <text evidence="5 18">Metabolic intermediate biosynthesis; chorismate biosynthesis; chorismate from D-erythrose 4-phosphate and phosphoenolpyruvate: step 2/7.</text>
</comment>
<feature type="binding site" evidence="18">
    <location>
        <position position="148"/>
    </location>
    <ligand>
        <name>NAD(+)</name>
        <dbReference type="ChEBI" id="CHEBI:57540"/>
    </ligand>
</feature>
<comment type="function">
    <text evidence="18">Catalyzes the conversion of 3-deoxy-D-arabino-heptulosonate 7-phosphate (DAHP) to dehydroquinate (DHQ).</text>
</comment>
<comment type="cofactor">
    <cofactor evidence="3">
        <name>Zn(2+)</name>
        <dbReference type="ChEBI" id="CHEBI:29105"/>
    </cofactor>
</comment>
<evidence type="ECO:0000313" key="21">
    <source>
        <dbReference type="EMBL" id="ACV61688.1"/>
    </source>
</evidence>
<dbReference type="Gene3D" id="3.40.50.1970">
    <property type="match status" value="1"/>
</dbReference>
<keyword evidence="11 18" id="KW-0479">Metal-binding</keyword>
<feature type="binding site" evidence="18">
    <location>
        <position position="157"/>
    </location>
    <ligand>
        <name>NAD(+)</name>
        <dbReference type="ChEBI" id="CHEBI:57540"/>
    </ligand>
</feature>
<evidence type="ECO:0000256" key="15">
    <source>
        <dbReference type="ARBA" id="ARBA00023141"/>
    </source>
</evidence>
<accession>C8W224</accession>
<dbReference type="RefSeq" id="WP_015756406.1">
    <property type="nucleotide sequence ID" value="NC_013216.1"/>
</dbReference>
<evidence type="ECO:0000256" key="5">
    <source>
        <dbReference type="ARBA" id="ARBA00004661"/>
    </source>
</evidence>
<evidence type="ECO:0000256" key="1">
    <source>
        <dbReference type="ARBA" id="ARBA00001393"/>
    </source>
</evidence>
<comment type="cofactor">
    <cofactor evidence="2 18">
        <name>NAD(+)</name>
        <dbReference type="ChEBI" id="CHEBI:57540"/>
    </cofactor>
</comment>